<sequence>MFLFNEIEKIEVSLRSMLVNTVAEETGNIFWMTDSSIFANPAKFNRTMDLIDREFNNSKEDFILHFKNRYTNDYPPHGCLSRYCLWVLSHASMRISSPIP</sequence>
<reference evidence="2" key="1">
    <citation type="journal article" date="2014" name="Genome">
        <title>Draft Genome Sequences of Three Strains of Bacteroides pyogenes Isolated from a Cat and Swine.</title>
        <authorList>
            <person name="Sakamoto M."/>
            <person name="Oshima K."/>
            <person name="Suda W."/>
            <person name="Kitamura K."/>
            <person name="Iida T."/>
            <person name="Hattori M."/>
            <person name="Ohkuma M."/>
        </authorList>
    </citation>
    <scope>NUCLEOTIDE SEQUENCE [LARGE SCALE GENOMIC DNA]</scope>
    <source>
        <strain evidence="2">JCM 6294</strain>
    </source>
</reference>
<dbReference type="EMBL" id="BAIR01000009">
    <property type="protein sequence ID" value="GAE18570.1"/>
    <property type="molecule type" value="Genomic_DNA"/>
</dbReference>
<dbReference type="eggNOG" id="COG4823">
    <property type="taxonomic scope" value="Bacteria"/>
</dbReference>
<name>W4PFU6_9BACE</name>
<comment type="caution">
    <text evidence="1">The sequence shown here is derived from an EMBL/GenBank/DDBJ whole genome shotgun (WGS) entry which is preliminary data.</text>
</comment>
<evidence type="ECO:0000313" key="1">
    <source>
        <dbReference type="EMBL" id="GAE18570.1"/>
    </source>
</evidence>
<organism evidence="1 2">
    <name type="scientific">Bacteroides pyogenes DSM 20611 = JCM 6294</name>
    <dbReference type="NCBI Taxonomy" id="1121100"/>
    <lineage>
        <taxon>Bacteria</taxon>
        <taxon>Pseudomonadati</taxon>
        <taxon>Bacteroidota</taxon>
        <taxon>Bacteroidia</taxon>
        <taxon>Bacteroidales</taxon>
        <taxon>Bacteroidaceae</taxon>
        <taxon>Bacteroides</taxon>
    </lineage>
</organism>
<dbReference type="AlphaFoldDB" id="W4PFU6"/>
<evidence type="ECO:0000313" key="2">
    <source>
        <dbReference type="Proteomes" id="UP000018842"/>
    </source>
</evidence>
<dbReference type="Pfam" id="PF07751">
    <property type="entry name" value="Abi_2"/>
    <property type="match status" value="1"/>
</dbReference>
<proteinExistence type="predicted"/>
<dbReference type="Proteomes" id="UP000018842">
    <property type="component" value="Unassembled WGS sequence"/>
</dbReference>
<dbReference type="InterPro" id="IPR011664">
    <property type="entry name" value="Abi_system_AbiD/AbiF-like"/>
</dbReference>
<protein>
    <submittedName>
        <fullName evidence="1">Uncharacterized protein</fullName>
    </submittedName>
</protein>
<gene>
    <name evidence="1" type="ORF">JCM6294_1485</name>
</gene>
<accession>W4PFU6</accession>